<feature type="transmembrane region" description="Helical" evidence="1">
    <location>
        <begin position="6"/>
        <end position="27"/>
    </location>
</feature>
<sequence>MLALKYITVVTMVAAASGAAIPIWELLTRQEKLGRLMYVFLHLVDDYCTDSTIPDCQKVLTLYGLSNLVNAEDNSLDEMDPYHYNSRGFIWKKVMKGDFKLPSLKNFDSDNSDNDYELGNEVDDYPRLQRPLKATNDPHPYAVRVPAPPKATPIARVPAPARATPLVGGSSHPHAVWVPPAGIKPSADFEPMMTESRVQPTVVRAVLPPRNLAMLRSRRDVPAFPEQEMQQLVSMMMGQ</sequence>
<keyword evidence="1" id="KW-0812">Transmembrane</keyword>
<evidence type="ECO:0008006" key="4">
    <source>
        <dbReference type="Google" id="ProtNLM"/>
    </source>
</evidence>
<dbReference type="AlphaFoldDB" id="A0AAE1UD34"/>
<evidence type="ECO:0000313" key="2">
    <source>
        <dbReference type="EMBL" id="KAK4314765.1"/>
    </source>
</evidence>
<evidence type="ECO:0000256" key="1">
    <source>
        <dbReference type="SAM" id="Phobius"/>
    </source>
</evidence>
<name>A0AAE1UD34_9EUCA</name>
<keyword evidence="3" id="KW-1185">Reference proteome</keyword>
<dbReference type="EMBL" id="JAWZYT010001187">
    <property type="protein sequence ID" value="KAK4314765.1"/>
    <property type="molecule type" value="Genomic_DNA"/>
</dbReference>
<keyword evidence="1" id="KW-0472">Membrane</keyword>
<keyword evidence="1" id="KW-1133">Transmembrane helix</keyword>
<reference evidence="2" key="1">
    <citation type="submission" date="2023-11" db="EMBL/GenBank/DDBJ databases">
        <title>Genome assemblies of two species of porcelain crab, Petrolisthes cinctipes and Petrolisthes manimaculis (Anomura: Porcellanidae).</title>
        <authorList>
            <person name="Angst P."/>
        </authorList>
    </citation>
    <scope>NUCLEOTIDE SEQUENCE</scope>
    <source>
        <strain evidence="2">PB745_02</strain>
        <tissue evidence="2">Gill</tissue>
    </source>
</reference>
<organism evidence="2 3">
    <name type="scientific">Petrolisthes manimaculis</name>
    <dbReference type="NCBI Taxonomy" id="1843537"/>
    <lineage>
        <taxon>Eukaryota</taxon>
        <taxon>Metazoa</taxon>
        <taxon>Ecdysozoa</taxon>
        <taxon>Arthropoda</taxon>
        <taxon>Crustacea</taxon>
        <taxon>Multicrustacea</taxon>
        <taxon>Malacostraca</taxon>
        <taxon>Eumalacostraca</taxon>
        <taxon>Eucarida</taxon>
        <taxon>Decapoda</taxon>
        <taxon>Pleocyemata</taxon>
        <taxon>Anomura</taxon>
        <taxon>Galatheoidea</taxon>
        <taxon>Porcellanidae</taxon>
        <taxon>Petrolisthes</taxon>
    </lineage>
</organism>
<comment type="caution">
    <text evidence="2">The sequence shown here is derived from an EMBL/GenBank/DDBJ whole genome shotgun (WGS) entry which is preliminary data.</text>
</comment>
<dbReference type="Proteomes" id="UP001292094">
    <property type="component" value="Unassembled WGS sequence"/>
</dbReference>
<evidence type="ECO:0000313" key="3">
    <source>
        <dbReference type="Proteomes" id="UP001292094"/>
    </source>
</evidence>
<protein>
    <recommendedName>
        <fullName evidence="4">Rhythmically expressed gene 5 protein</fullName>
    </recommendedName>
</protein>
<proteinExistence type="predicted"/>
<gene>
    <name evidence="2" type="ORF">Pmani_013966</name>
</gene>
<accession>A0AAE1UD34</accession>